<dbReference type="SUPFAM" id="SSF50104">
    <property type="entry name" value="Translation proteins SH3-like domain"/>
    <property type="match status" value="1"/>
</dbReference>
<protein>
    <recommendedName>
        <fullName evidence="8">Large ribosomal subunit protein uL2 C-terminal domain-containing protein</fullName>
    </recommendedName>
</protein>
<dbReference type="InterPro" id="IPR014722">
    <property type="entry name" value="Rib_uL2_dom2"/>
</dbReference>
<dbReference type="NCBIfam" id="TIGR01171">
    <property type="entry name" value="rplB_bact"/>
    <property type="match status" value="1"/>
</dbReference>
<evidence type="ECO:0000256" key="1">
    <source>
        <dbReference type="ARBA" id="ARBA00004229"/>
    </source>
</evidence>
<evidence type="ECO:0000313" key="10">
    <source>
        <dbReference type="Proteomes" id="UP000007015"/>
    </source>
</evidence>
<evidence type="ECO:0000256" key="7">
    <source>
        <dbReference type="ARBA" id="ARBA00023274"/>
    </source>
</evidence>
<dbReference type="GO" id="GO:0032543">
    <property type="term" value="P:mitochondrial translation"/>
    <property type="evidence" value="ECO:0007669"/>
    <property type="project" value="TreeGrafter"/>
</dbReference>
<dbReference type="InterPro" id="IPR008991">
    <property type="entry name" value="Translation_prot_SH3-like_sf"/>
</dbReference>
<dbReference type="GO" id="GO:0003723">
    <property type="term" value="F:RNA binding"/>
    <property type="evidence" value="ECO:0007669"/>
    <property type="project" value="InterPro"/>
</dbReference>
<comment type="subcellular location">
    <subcellularLocation>
        <location evidence="1">Plastid</location>
        <location evidence="1">Chloroplast</location>
    </subcellularLocation>
</comment>
<dbReference type="PANTHER" id="PTHR13691:SF57">
    <property type="entry name" value="LARGE RIBOSOMAL SUBUNIT PROTEIN UL2CZ_UL2CY"/>
    <property type="match status" value="1"/>
</dbReference>
<dbReference type="FunFam" id="4.10.950.10:FF:000001">
    <property type="entry name" value="50S ribosomal protein L2"/>
    <property type="match status" value="1"/>
</dbReference>
<dbReference type="HOGENOM" id="CLU_036235_5_2_1"/>
<comment type="similarity">
    <text evidence="2">Belongs to the universal ribosomal protein uL2 family.</text>
</comment>
<organism evidence="9 10">
    <name type="scientific">Oryza sativa subsp. indica</name>
    <name type="common">Rice</name>
    <dbReference type="NCBI Taxonomy" id="39946"/>
    <lineage>
        <taxon>Eukaryota</taxon>
        <taxon>Viridiplantae</taxon>
        <taxon>Streptophyta</taxon>
        <taxon>Embryophyta</taxon>
        <taxon>Tracheophyta</taxon>
        <taxon>Spermatophyta</taxon>
        <taxon>Magnoliopsida</taxon>
        <taxon>Liliopsida</taxon>
        <taxon>Poales</taxon>
        <taxon>Poaceae</taxon>
        <taxon>BOP clade</taxon>
        <taxon>Oryzoideae</taxon>
        <taxon>Oryzeae</taxon>
        <taxon>Oryzinae</taxon>
        <taxon>Oryza</taxon>
        <taxon>Oryza sativa</taxon>
    </lineage>
</organism>
<dbReference type="EMBL" id="CM000135">
    <property type="protein sequence ID" value="EEC67389.1"/>
    <property type="molecule type" value="Genomic_DNA"/>
</dbReference>
<evidence type="ECO:0000256" key="3">
    <source>
        <dbReference type="ARBA" id="ARBA00022495"/>
    </source>
</evidence>
<dbReference type="Gene3D" id="2.30.30.30">
    <property type="match status" value="1"/>
</dbReference>
<dbReference type="GO" id="GO:0005762">
    <property type="term" value="C:mitochondrial large ribosomal subunit"/>
    <property type="evidence" value="ECO:0007669"/>
    <property type="project" value="TreeGrafter"/>
</dbReference>
<accession>B8BI36</accession>
<dbReference type="GO" id="GO:0016740">
    <property type="term" value="F:transferase activity"/>
    <property type="evidence" value="ECO:0007669"/>
    <property type="project" value="InterPro"/>
</dbReference>
<dbReference type="STRING" id="39946.B8BI36"/>
<dbReference type="InterPro" id="IPR005880">
    <property type="entry name" value="Ribosomal_uL2_bac/org-type"/>
</dbReference>
<feature type="domain" description="Large ribosomal subunit protein uL2 C-terminal" evidence="8">
    <location>
        <begin position="1"/>
        <end position="119"/>
    </location>
</feature>
<proteinExistence type="inferred from homology"/>
<dbReference type="InterPro" id="IPR022671">
    <property type="entry name" value="Ribosomal_uL2_CS"/>
</dbReference>
<dbReference type="AlphaFoldDB" id="B8BI36"/>
<keyword evidence="3" id="KW-0691">RNA editing</keyword>
<dbReference type="Gramene" id="BGIOSGA031469-TA">
    <property type="protein sequence ID" value="BGIOSGA031469-PA"/>
    <property type="gene ID" value="BGIOSGA031469"/>
</dbReference>
<evidence type="ECO:0000256" key="2">
    <source>
        <dbReference type="ARBA" id="ARBA00005636"/>
    </source>
</evidence>
<dbReference type="SMART" id="SM01382">
    <property type="entry name" value="Ribosomal_L2_C"/>
    <property type="match status" value="1"/>
</dbReference>
<dbReference type="GO" id="GO:0003735">
    <property type="term" value="F:structural constituent of ribosome"/>
    <property type="evidence" value="ECO:0007669"/>
    <property type="project" value="InterPro"/>
</dbReference>
<evidence type="ECO:0000256" key="6">
    <source>
        <dbReference type="ARBA" id="ARBA00022980"/>
    </source>
</evidence>
<dbReference type="GO" id="GO:0009507">
    <property type="term" value="C:chloroplast"/>
    <property type="evidence" value="ECO:0007669"/>
    <property type="project" value="UniProtKB-SubCell"/>
</dbReference>
<keyword evidence="10" id="KW-1185">Reference proteome</keyword>
<gene>
    <name evidence="9" type="ORF">OsI_34542</name>
</gene>
<dbReference type="InterPro" id="IPR022669">
    <property type="entry name" value="Ribosomal_uL2_C"/>
</dbReference>
<keyword evidence="5" id="KW-0934">Plastid</keyword>
<evidence type="ECO:0000259" key="8">
    <source>
        <dbReference type="SMART" id="SM01382"/>
    </source>
</evidence>
<dbReference type="PROSITE" id="PS00467">
    <property type="entry name" value="RIBOSOMAL_L2"/>
    <property type="match status" value="1"/>
</dbReference>
<dbReference type="Pfam" id="PF03947">
    <property type="entry name" value="Ribosomal_L2_C"/>
    <property type="match status" value="1"/>
</dbReference>
<keyword evidence="6" id="KW-0689">Ribosomal protein</keyword>
<reference evidence="9 10" key="1">
    <citation type="journal article" date="2005" name="PLoS Biol.">
        <title>The genomes of Oryza sativa: a history of duplications.</title>
        <authorList>
            <person name="Yu J."/>
            <person name="Wang J."/>
            <person name="Lin W."/>
            <person name="Li S."/>
            <person name="Li H."/>
            <person name="Zhou J."/>
            <person name="Ni P."/>
            <person name="Dong W."/>
            <person name="Hu S."/>
            <person name="Zeng C."/>
            <person name="Zhang J."/>
            <person name="Zhang Y."/>
            <person name="Li R."/>
            <person name="Xu Z."/>
            <person name="Li S."/>
            <person name="Li X."/>
            <person name="Zheng H."/>
            <person name="Cong L."/>
            <person name="Lin L."/>
            <person name="Yin J."/>
            <person name="Geng J."/>
            <person name="Li G."/>
            <person name="Shi J."/>
            <person name="Liu J."/>
            <person name="Lv H."/>
            <person name="Li J."/>
            <person name="Wang J."/>
            <person name="Deng Y."/>
            <person name="Ran L."/>
            <person name="Shi X."/>
            <person name="Wang X."/>
            <person name="Wu Q."/>
            <person name="Li C."/>
            <person name="Ren X."/>
            <person name="Wang J."/>
            <person name="Wang X."/>
            <person name="Li D."/>
            <person name="Liu D."/>
            <person name="Zhang X."/>
            <person name="Ji Z."/>
            <person name="Zhao W."/>
            <person name="Sun Y."/>
            <person name="Zhang Z."/>
            <person name="Bao J."/>
            <person name="Han Y."/>
            <person name="Dong L."/>
            <person name="Ji J."/>
            <person name="Chen P."/>
            <person name="Wu S."/>
            <person name="Liu J."/>
            <person name="Xiao Y."/>
            <person name="Bu D."/>
            <person name="Tan J."/>
            <person name="Yang L."/>
            <person name="Ye C."/>
            <person name="Zhang J."/>
            <person name="Xu J."/>
            <person name="Zhou Y."/>
            <person name="Yu Y."/>
            <person name="Zhang B."/>
            <person name="Zhuang S."/>
            <person name="Wei H."/>
            <person name="Liu B."/>
            <person name="Lei M."/>
            <person name="Yu H."/>
            <person name="Li Y."/>
            <person name="Xu H."/>
            <person name="Wei S."/>
            <person name="He X."/>
            <person name="Fang L."/>
            <person name="Zhang Z."/>
            <person name="Zhang Y."/>
            <person name="Huang X."/>
            <person name="Su Z."/>
            <person name="Tong W."/>
            <person name="Li J."/>
            <person name="Tong Z."/>
            <person name="Li S."/>
            <person name="Ye J."/>
            <person name="Wang L."/>
            <person name="Fang L."/>
            <person name="Lei T."/>
            <person name="Chen C."/>
            <person name="Chen H."/>
            <person name="Xu Z."/>
            <person name="Li H."/>
            <person name="Huang H."/>
            <person name="Zhang F."/>
            <person name="Xu H."/>
            <person name="Li N."/>
            <person name="Zhao C."/>
            <person name="Li S."/>
            <person name="Dong L."/>
            <person name="Huang Y."/>
            <person name="Li L."/>
            <person name="Xi Y."/>
            <person name="Qi Q."/>
            <person name="Li W."/>
            <person name="Zhang B."/>
            <person name="Hu W."/>
            <person name="Zhang Y."/>
            <person name="Tian X."/>
            <person name="Jiao Y."/>
            <person name="Liang X."/>
            <person name="Jin J."/>
            <person name="Gao L."/>
            <person name="Zheng W."/>
            <person name="Hao B."/>
            <person name="Liu S."/>
            <person name="Wang W."/>
            <person name="Yuan L."/>
            <person name="Cao M."/>
            <person name="McDermott J."/>
            <person name="Samudrala R."/>
            <person name="Wang J."/>
            <person name="Wong G.K."/>
            <person name="Yang H."/>
        </authorList>
    </citation>
    <scope>NUCLEOTIDE SEQUENCE [LARGE SCALE GENOMIC DNA]</scope>
    <source>
        <strain evidence="10">cv. 93-11</strain>
    </source>
</reference>
<keyword evidence="4" id="KW-0150">Chloroplast</keyword>
<dbReference type="OMA" id="MGICLVE"/>
<evidence type="ECO:0000313" key="9">
    <source>
        <dbReference type="EMBL" id="EEC67389.1"/>
    </source>
</evidence>
<dbReference type="Proteomes" id="UP000007015">
    <property type="component" value="Chromosome 10"/>
</dbReference>
<sequence length="141" mass="15036">MPLGTAIHNIEITCGKGGQLARVASAVAKLIAKEGKSATLRLPSGEVRLVSQNCLATVGQVGNVGVNQKSLGRAGSKCWLGKHPVVRGVVMNPVDHPHGGGEGEAPISRKKPTTPWVILRLEEELGKGKKYNDSFILRRRK</sequence>
<evidence type="ECO:0000256" key="4">
    <source>
        <dbReference type="ARBA" id="ARBA00022528"/>
    </source>
</evidence>
<dbReference type="Gene3D" id="4.10.950.10">
    <property type="entry name" value="Ribosomal protein L2, domain 3"/>
    <property type="match status" value="1"/>
</dbReference>
<dbReference type="PANTHER" id="PTHR13691">
    <property type="entry name" value="RIBOSOMAL PROTEIN L2"/>
    <property type="match status" value="1"/>
</dbReference>
<dbReference type="InterPro" id="IPR002171">
    <property type="entry name" value="Ribosomal_uL2"/>
</dbReference>
<dbReference type="InterPro" id="IPR014726">
    <property type="entry name" value="Ribosomal_uL2_dom3"/>
</dbReference>
<keyword evidence="7" id="KW-0687">Ribonucleoprotein</keyword>
<evidence type="ECO:0000256" key="5">
    <source>
        <dbReference type="ARBA" id="ARBA00022640"/>
    </source>
</evidence>
<name>B8BI36_ORYSI</name>